<keyword evidence="4" id="KW-1185">Reference proteome</keyword>
<dbReference type="AlphaFoldDB" id="A0A3Q2YAG3"/>
<dbReference type="Pfam" id="PF23081">
    <property type="entry name" value="HTH_KIF26A_B_1st"/>
    <property type="match status" value="1"/>
</dbReference>
<protein>
    <recommendedName>
        <fullName evidence="2">Kinesin-like protein KIF26A/B helical domain-containing protein</fullName>
    </recommendedName>
</protein>
<feature type="region of interest" description="Disordered" evidence="1">
    <location>
        <begin position="1"/>
        <end position="120"/>
    </location>
</feature>
<feature type="compositionally biased region" description="Low complexity" evidence="1">
    <location>
        <begin position="58"/>
        <end position="95"/>
    </location>
</feature>
<accession>A0A3Q2YAG3</accession>
<sequence length="383" mass="39940">MTSLSGSKERSVAGRGRKYTIPDTSPTKSASFFPDTWYRKAYEETSRSSSRPAPEGAGSMPSSTGTPSPGSGISSPGSLSGSPGTISPGICTGSPGSLGGSPGFGTGSPASGSGSSPGSERGIWCENCNTRLTELKRQALKLLIPGPYSSKDPSFPLLLHDKLQFPNSSRRAWNEHDSRCDVCATHLTQLKQEAVRLVLTLDQWDLSPSSSPPPFFGRYASQGASGSREWPSSFPSAGQTASCTPLNQQVHRLGSKPSSLGLGGGMERRNGSPGSAKTALAQQQTVSAVNSPGNSSTNSSNNTAGQQHLNRTNGGVTLYPYQISQMVSEASREGLTEAALNRYNTHSPSHTNSTPHTNSPSHTAATTTTSHSTGLSAASFFAR</sequence>
<feature type="compositionally biased region" description="Polar residues" evidence="1">
    <location>
        <begin position="233"/>
        <end position="250"/>
    </location>
</feature>
<dbReference type="STRING" id="109280.ENSHCOP00000014731"/>
<feature type="compositionally biased region" description="Low complexity" evidence="1">
    <location>
        <begin position="356"/>
        <end position="383"/>
    </location>
</feature>
<proteinExistence type="predicted"/>
<evidence type="ECO:0000313" key="3">
    <source>
        <dbReference type="Ensembl" id="ENSHCOP00000014731.1"/>
    </source>
</evidence>
<feature type="compositionally biased region" description="Low complexity" evidence="1">
    <location>
        <begin position="290"/>
        <end position="302"/>
    </location>
</feature>
<dbReference type="Proteomes" id="UP000264820">
    <property type="component" value="Unplaced"/>
</dbReference>
<dbReference type="InterPro" id="IPR057090">
    <property type="entry name" value="HTH_KIF26A_B_1st"/>
</dbReference>
<feature type="region of interest" description="Disordered" evidence="1">
    <location>
        <begin position="221"/>
        <end position="313"/>
    </location>
</feature>
<evidence type="ECO:0000259" key="2">
    <source>
        <dbReference type="Pfam" id="PF23081"/>
    </source>
</evidence>
<feature type="compositionally biased region" description="Polar residues" evidence="1">
    <location>
        <begin position="303"/>
        <end position="313"/>
    </location>
</feature>
<dbReference type="PANTHER" id="PTHR21608">
    <property type="entry name" value="KINESIN-LIKE PROTEIN CG14535"/>
    <property type="match status" value="1"/>
</dbReference>
<reference evidence="3" key="2">
    <citation type="submission" date="2025-09" db="UniProtKB">
        <authorList>
            <consortium name="Ensembl"/>
        </authorList>
    </citation>
    <scope>IDENTIFICATION</scope>
</reference>
<dbReference type="GeneTree" id="ENSGT00940000165019"/>
<dbReference type="OMA" id="HCDASPC"/>
<feature type="compositionally biased region" description="Gly residues" evidence="1">
    <location>
        <begin position="96"/>
        <end position="106"/>
    </location>
</feature>
<dbReference type="GO" id="GO:0007018">
    <property type="term" value="P:microtubule-based movement"/>
    <property type="evidence" value="ECO:0007669"/>
    <property type="project" value="InterPro"/>
</dbReference>
<organism evidence="3 4">
    <name type="scientific">Hippocampus comes</name>
    <name type="common">Tiger tail seahorse</name>
    <dbReference type="NCBI Taxonomy" id="109280"/>
    <lineage>
        <taxon>Eukaryota</taxon>
        <taxon>Metazoa</taxon>
        <taxon>Chordata</taxon>
        <taxon>Craniata</taxon>
        <taxon>Vertebrata</taxon>
        <taxon>Euteleostomi</taxon>
        <taxon>Actinopterygii</taxon>
        <taxon>Neopterygii</taxon>
        <taxon>Teleostei</taxon>
        <taxon>Neoteleostei</taxon>
        <taxon>Acanthomorphata</taxon>
        <taxon>Syngnathiaria</taxon>
        <taxon>Syngnathiformes</taxon>
        <taxon>Syngnathoidei</taxon>
        <taxon>Syngnathidae</taxon>
        <taxon>Hippocampus</taxon>
    </lineage>
</organism>
<evidence type="ECO:0000313" key="4">
    <source>
        <dbReference type="Proteomes" id="UP000264820"/>
    </source>
</evidence>
<dbReference type="PANTHER" id="PTHR21608:SF8">
    <property type="entry name" value="KINESIN-LIKE PROTEIN KIF26B"/>
    <property type="match status" value="1"/>
</dbReference>
<reference evidence="3" key="1">
    <citation type="submission" date="2025-08" db="UniProtKB">
        <authorList>
            <consortium name="Ensembl"/>
        </authorList>
    </citation>
    <scope>IDENTIFICATION</scope>
</reference>
<dbReference type="GO" id="GO:0003777">
    <property type="term" value="F:microtubule motor activity"/>
    <property type="evidence" value="ECO:0007669"/>
    <property type="project" value="InterPro"/>
</dbReference>
<feature type="compositionally biased region" description="Low complexity" evidence="1">
    <location>
        <begin position="107"/>
        <end position="119"/>
    </location>
</feature>
<dbReference type="InterPro" id="IPR027640">
    <property type="entry name" value="Kinesin-like_fam"/>
</dbReference>
<name>A0A3Q2YAG3_HIPCM</name>
<feature type="region of interest" description="Disordered" evidence="1">
    <location>
        <begin position="343"/>
        <end position="383"/>
    </location>
</feature>
<feature type="domain" description="Kinesin-like protein KIF26A/B helical" evidence="2">
    <location>
        <begin position="122"/>
        <end position="203"/>
    </location>
</feature>
<feature type="compositionally biased region" description="Polar residues" evidence="1">
    <location>
        <begin position="272"/>
        <end position="289"/>
    </location>
</feature>
<feature type="compositionally biased region" description="Basic and acidic residues" evidence="1">
    <location>
        <begin position="37"/>
        <end position="46"/>
    </location>
</feature>
<evidence type="ECO:0000256" key="1">
    <source>
        <dbReference type="SAM" id="MobiDB-lite"/>
    </source>
</evidence>
<dbReference type="Ensembl" id="ENSHCOT00000022443.1">
    <property type="protein sequence ID" value="ENSHCOP00000014731.1"/>
    <property type="gene ID" value="ENSHCOG00000018195.1"/>
</dbReference>
<feature type="compositionally biased region" description="Polar residues" evidence="1">
    <location>
        <begin position="343"/>
        <end position="355"/>
    </location>
</feature>